<dbReference type="AlphaFoldDB" id="A0A8H4B572"/>
<gene>
    <name evidence="1" type="ORF">F8M41_023984</name>
</gene>
<protein>
    <submittedName>
        <fullName evidence="1">FAD-binding domain-containing protein</fullName>
    </submittedName>
</protein>
<evidence type="ECO:0000313" key="2">
    <source>
        <dbReference type="Proteomes" id="UP000439903"/>
    </source>
</evidence>
<keyword evidence="2" id="KW-1185">Reference proteome</keyword>
<proteinExistence type="predicted"/>
<accession>A0A8H4B572</accession>
<dbReference type="Proteomes" id="UP000439903">
    <property type="component" value="Unassembled WGS sequence"/>
</dbReference>
<name>A0A8H4B572_GIGMA</name>
<reference evidence="1 2" key="1">
    <citation type="journal article" date="2019" name="Environ. Microbiol.">
        <title>At the nexus of three kingdoms: the genome of the mycorrhizal fungus Gigaspora margarita provides insights into plant, endobacterial and fungal interactions.</title>
        <authorList>
            <person name="Venice F."/>
            <person name="Ghignone S."/>
            <person name="Salvioli di Fossalunga A."/>
            <person name="Amselem J."/>
            <person name="Novero M."/>
            <person name="Xianan X."/>
            <person name="Sedzielewska Toro K."/>
            <person name="Morin E."/>
            <person name="Lipzen A."/>
            <person name="Grigoriev I.V."/>
            <person name="Henrissat B."/>
            <person name="Martin F.M."/>
            <person name="Bonfante P."/>
        </authorList>
    </citation>
    <scope>NUCLEOTIDE SEQUENCE [LARGE SCALE GENOMIC DNA]</scope>
    <source>
        <strain evidence="1 2">BEG34</strain>
    </source>
</reference>
<evidence type="ECO:0000313" key="1">
    <source>
        <dbReference type="EMBL" id="KAF0561196.1"/>
    </source>
</evidence>
<organism evidence="1 2">
    <name type="scientific">Gigaspora margarita</name>
    <dbReference type="NCBI Taxonomy" id="4874"/>
    <lineage>
        <taxon>Eukaryota</taxon>
        <taxon>Fungi</taxon>
        <taxon>Fungi incertae sedis</taxon>
        <taxon>Mucoromycota</taxon>
        <taxon>Glomeromycotina</taxon>
        <taxon>Glomeromycetes</taxon>
        <taxon>Diversisporales</taxon>
        <taxon>Gigasporaceae</taxon>
        <taxon>Gigaspora</taxon>
    </lineage>
</organism>
<dbReference type="OrthoDB" id="610608at2759"/>
<dbReference type="EMBL" id="WTPW01000009">
    <property type="protein sequence ID" value="KAF0561196.1"/>
    <property type="molecule type" value="Genomic_DNA"/>
</dbReference>
<comment type="caution">
    <text evidence="1">The sequence shown here is derived from an EMBL/GenBank/DDBJ whole genome shotgun (WGS) entry which is preliminary data.</text>
</comment>
<sequence>MGKLEWRNSYSPNAIFEPSTLEDLVDIVKLAKINNKKIRCISLSDLDETPRNHDPPLNLDSEILYNTVRVSGVVAVGAHGDKTNSGIMSDQLCSMKSSLALGNIAYWPFNGFNLSDPNPLDSNRDRVGIKNWIRTDEPVNFTQQQLEQLHEVQKHDVFQQYKLISTSEESAKFDFVEIGFKVDPDFSNVAAEFSYVIQTESLLIPHWGKKWEFIPKVESYLSDVLSNQIKTI</sequence>